<dbReference type="GO" id="GO:0034220">
    <property type="term" value="P:monoatomic ion transmembrane transport"/>
    <property type="evidence" value="ECO:0007669"/>
    <property type="project" value="UniProtKB-KW"/>
</dbReference>
<feature type="transmembrane region" description="Helical" evidence="9">
    <location>
        <begin position="962"/>
        <end position="981"/>
    </location>
</feature>
<keyword evidence="9" id="KW-0472">Membrane</keyword>
<dbReference type="PRINTS" id="PR01415">
    <property type="entry name" value="ANKYRIN"/>
</dbReference>
<dbReference type="InterPro" id="IPR036770">
    <property type="entry name" value="Ankyrin_rpt-contain_sf"/>
</dbReference>
<keyword evidence="9" id="KW-1133">Transmembrane helix</keyword>
<evidence type="ECO:0000256" key="4">
    <source>
        <dbReference type="ARBA" id="ARBA00023043"/>
    </source>
</evidence>
<feature type="transmembrane region" description="Helical" evidence="9">
    <location>
        <begin position="924"/>
        <end position="941"/>
    </location>
</feature>
<dbReference type="PROSITE" id="PS50088">
    <property type="entry name" value="ANK_REPEAT"/>
    <property type="match status" value="3"/>
</dbReference>
<dbReference type="GO" id="GO:1902495">
    <property type="term" value="C:transmembrane transporter complex"/>
    <property type="evidence" value="ECO:0007669"/>
    <property type="project" value="TreeGrafter"/>
</dbReference>
<proteinExistence type="predicted"/>
<dbReference type="GO" id="GO:0022857">
    <property type="term" value="F:transmembrane transporter activity"/>
    <property type="evidence" value="ECO:0007669"/>
    <property type="project" value="TreeGrafter"/>
</dbReference>
<evidence type="ECO:0000256" key="7">
    <source>
        <dbReference type="ARBA" id="ARBA00023303"/>
    </source>
</evidence>
<name>A0A3M7R7G1_BRAPC</name>
<feature type="transmembrane region" description="Helical" evidence="9">
    <location>
        <begin position="802"/>
        <end position="822"/>
    </location>
</feature>
<keyword evidence="9" id="KW-0812">Transmembrane</keyword>
<dbReference type="Pfam" id="PF12796">
    <property type="entry name" value="Ank_2"/>
    <property type="match status" value="4"/>
</dbReference>
<evidence type="ECO:0000256" key="9">
    <source>
        <dbReference type="SAM" id="Phobius"/>
    </source>
</evidence>
<keyword evidence="6" id="KW-0325">Glycoprotein</keyword>
<evidence type="ECO:0000256" key="6">
    <source>
        <dbReference type="ARBA" id="ARBA00023180"/>
    </source>
</evidence>
<dbReference type="STRING" id="10195.A0A3M7R7G1"/>
<evidence type="ECO:0000256" key="5">
    <source>
        <dbReference type="ARBA" id="ARBA00023065"/>
    </source>
</evidence>
<dbReference type="InterPro" id="IPR052076">
    <property type="entry name" value="TRP_cation_channel"/>
</dbReference>
<dbReference type="InterPro" id="IPR002110">
    <property type="entry name" value="Ankyrin_rpt"/>
</dbReference>
<dbReference type="PROSITE" id="PS50297">
    <property type="entry name" value="ANK_REP_REGION"/>
    <property type="match status" value="3"/>
</dbReference>
<dbReference type="SMART" id="SM00248">
    <property type="entry name" value="ANK"/>
    <property type="match status" value="15"/>
</dbReference>
<dbReference type="AlphaFoldDB" id="A0A3M7R7G1"/>
<feature type="transmembrane region" description="Helical" evidence="9">
    <location>
        <begin position="891"/>
        <end position="912"/>
    </location>
</feature>
<reference evidence="10 11" key="1">
    <citation type="journal article" date="2018" name="Sci. Rep.">
        <title>Genomic signatures of local adaptation to the degree of environmental predictability in rotifers.</title>
        <authorList>
            <person name="Franch-Gras L."/>
            <person name="Hahn C."/>
            <person name="Garcia-Roger E.M."/>
            <person name="Carmona M.J."/>
            <person name="Serra M."/>
            <person name="Gomez A."/>
        </authorList>
    </citation>
    <scope>NUCLEOTIDE SEQUENCE [LARGE SCALE GENOMIC DNA]</scope>
    <source>
        <strain evidence="10">HYR1</strain>
    </source>
</reference>
<protein>
    <submittedName>
        <fullName evidence="10">Transient receptor potential cation channel subfamily A member 1-like protein</fullName>
    </submittedName>
</protein>
<dbReference type="PANTHER" id="PTHR47143">
    <property type="entry name" value="TRANSIENT RECEPTOR POTENTIAL CATION CHANNEL PROTEIN PAINLESS"/>
    <property type="match status" value="1"/>
</dbReference>
<dbReference type="OrthoDB" id="1661883at2759"/>
<feature type="non-terminal residue" evidence="10">
    <location>
        <position position="1044"/>
    </location>
</feature>
<organism evidence="10 11">
    <name type="scientific">Brachionus plicatilis</name>
    <name type="common">Marine rotifer</name>
    <name type="synonym">Brachionus muelleri</name>
    <dbReference type="NCBI Taxonomy" id="10195"/>
    <lineage>
        <taxon>Eukaryota</taxon>
        <taxon>Metazoa</taxon>
        <taxon>Spiralia</taxon>
        <taxon>Gnathifera</taxon>
        <taxon>Rotifera</taxon>
        <taxon>Eurotatoria</taxon>
        <taxon>Monogononta</taxon>
        <taxon>Pseudotrocha</taxon>
        <taxon>Ploima</taxon>
        <taxon>Brachionidae</taxon>
        <taxon>Brachionus</taxon>
    </lineage>
</organism>
<evidence type="ECO:0000256" key="3">
    <source>
        <dbReference type="ARBA" id="ARBA00022737"/>
    </source>
</evidence>
<feature type="repeat" description="ANK" evidence="8">
    <location>
        <begin position="626"/>
        <end position="658"/>
    </location>
</feature>
<keyword evidence="3" id="KW-0677">Repeat</keyword>
<sequence length="1044" mass="120275">MNLCVQLQNNILNKFNKSDDLESQQNEYLLAPNYMQEYKNDLFQLTKDVEDLNKADDYLIGNLKALDLPDEWKPMLKDFQTGYDNSTLLHIGAKFCRKKFCEILLKEYFFDKDILTKSRLTPLQVLIKYNSIQKWTEQLMDDEGYVNKRNQLFETFKLFIDCGANINHQDEAGYTLLHYAAQKNNFEIALKLVNFPGILISIDDKKKFTPLHVALKFDSNDVALMLIDYTPPERLSCYKMANAVLPVHLACKAKEQKLEIVRKILNKLRQESTTDRNYLDYTLRKEDSSRQPLIFIAINNNHFGIVEALYKEFNLDRDIKEGKLGNLAVHVGAKNGSVDILDILAKNDAISFGQNNNLDNALHVACENNSVKFIKEFITFEKNLLNRVETDRNYFCACICSVGSHTPSVRVRNKKLFTPLMSAVVHGNHKCVEELLNSEDIELDTKDVEGNTFYHLCAQFNNLESLKYFLQKYFHKTSEVLFFRNCQDDTVLHVACRYGNLEVIKMLLQKLYDTNTPVDSLLYAQNMNGQTCFHLACIRGFYNIAEYFLRDRKLTQFLEHVDTNSNTSLHLSTKHGHATIVTLLLDYGADVTAKNEDNLTSLDLSCRLAFFEISKIIIHKYSKMSESQTALHTAALEGAHEVVKLLLLKGAIVNKLDESRQNCLGLAISRGQSEVVKVLLQDQNWSKLIRLNNFEDSDDTISIVTESEAAVTRADLKQVKYVENPELFAMFEKKMWDNFRIVLDRCVEDDKVIDFSKIDMPVQNLAKHPLMLIARSGQEDLLKHRTVSMLLNLKWRFIPRSAFYISILFYLFFLVLLSLYALELANAGAEFYQNEFGYNLTDEELSHGYNLNEFEDELVYFTDNPLLFYLLILTLTVCVVKELLQFMLLDGFAYFFYLQNLIELVTYLLGFLSLFTSNFSAKSAYASISVLMAFLIFPLHVQKLRIFGVYVVAFCRTLMNSAKFLPIFLIIYCGFLLSLRIRSNFGVSYFESTIFSLIRTLTMVTGELETAKMGLTDDIKALPNYIIYLLFIGLMCTILINLFV</sequence>
<evidence type="ECO:0000256" key="2">
    <source>
        <dbReference type="ARBA" id="ARBA00022606"/>
    </source>
</evidence>
<gene>
    <name evidence="10" type="ORF">BpHYR1_021477</name>
</gene>
<evidence type="ECO:0000256" key="8">
    <source>
        <dbReference type="PROSITE-ProRule" id="PRU00023"/>
    </source>
</evidence>
<dbReference type="Gene3D" id="1.25.40.20">
    <property type="entry name" value="Ankyrin repeat-containing domain"/>
    <property type="match status" value="4"/>
</dbReference>
<dbReference type="EMBL" id="REGN01004023">
    <property type="protein sequence ID" value="RNA19552.1"/>
    <property type="molecule type" value="Genomic_DNA"/>
</dbReference>
<evidence type="ECO:0000313" key="11">
    <source>
        <dbReference type="Proteomes" id="UP000276133"/>
    </source>
</evidence>
<keyword evidence="5" id="KW-0406">Ion transport</keyword>
<keyword evidence="4 8" id="KW-0040">ANK repeat</keyword>
<feature type="transmembrane region" description="Helical" evidence="9">
    <location>
        <begin position="866"/>
        <end position="884"/>
    </location>
</feature>
<dbReference type="Proteomes" id="UP000276133">
    <property type="component" value="Unassembled WGS sequence"/>
</dbReference>
<evidence type="ECO:0000256" key="1">
    <source>
        <dbReference type="ARBA" id="ARBA00022448"/>
    </source>
</evidence>
<comment type="caution">
    <text evidence="10">The sequence shown here is derived from an EMBL/GenBank/DDBJ whole genome shotgun (WGS) entry which is preliminary data.</text>
</comment>
<feature type="repeat" description="ANK" evidence="8">
    <location>
        <begin position="564"/>
        <end position="596"/>
    </location>
</feature>
<feature type="repeat" description="ANK" evidence="8">
    <location>
        <begin position="487"/>
        <end position="519"/>
    </location>
</feature>
<accession>A0A3M7R7G1</accession>
<feature type="transmembrane region" description="Helical" evidence="9">
    <location>
        <begin position="1025"/>
        <end position="1043"/>
    </location>
</feature>
<keyword evidence="1" id="KW-0813">Transport</keyword>
<keyword evidence="7" id="KW-0407">Ion channel</keyword>
<keyword evidence="2" id="KW-0716">Sensory transduction</keyword>
<keyword evidence="11" id="KW-1185">Reference proteome</keyword>
<dbReference type="PANTHER" id="PTHR47143:SF1">
    <property type="entry name" value="ION_TRANS DOMAIN-CONTAINING PROTEIN"/>
    <property type="match status" value="1"/>
</dbReference>
<keyword evidence="10" id="KW-0675">Receptor</keyword>
<dbReference type="SUPFAM" id="SSF48403">
    <property type="entry name" value="Ankyrin repeat"/>
    <property type="match status" value="2"/>
</dbReference>
<evidence type="ECO:0000313" key="10">
    <source>
        <dbReference type="EMBL" id="RNA19552.1"/>
    </source>
</evidence>